<evidence type="ECO:0000256" key="5">
    <source>
        <dbReference type="ARBA" id="ARBA00023136"/>
    </source>
</evidence>
<dbReference type="STRING" id="660521.SAMN04487949_0842"/>
<keyword evidence="5 6" id="KW-0472">Membrane</keyword>
<keyword evidence="2" id="KW-1003">Cell membrane</keyword>
<reference evidence="9" key="1">
    <citation type="submission" date="2016-10" db="EMBL/GenBank/DDBJ databases">
        <authorList>
            <person name="Varghese N."/>
            <person name="Submissions S."/>
        </authorList>
    </citation>
    <scope>NUCLEOTIDE SEQUENCE [LARGE SCALE GENOMIC DNA]</scope>
    <source>
        <strain evidence="9">CGMCC 1.10119</strain>
    </source>
</reference>
<feature type="domain" description="Glycine transporter" evidence="7">
    <location>
        <begin position="95"/>
        <end position="166"/>
    </location>
</feature>
<feature type="transmembrane region" description="Helical" evidence="6">
    <location>
        <begin position="151"/>
        <end position="169"/>
    </location>
</feature>
<dbReference type="AlphaFoldDB" id="A0A1G9QGP3"/>
<evidence type="ECO:0000313" key="9">
    <source>
        <dbReference type="Proteomes" id="UP000199451"/>
    </source>
</evidence>
<dbReference type="Proteomes" id="UP000199451">
    <property type="component" value="Unassembled WGS sequence"/>
</dbReference>
<evidence type="ECO:0000256" key="1">
    <source>
        <dbReference type="ARBA" id="ARBA00004651"/>
    </source>
</evidence>
<feature type="transmembrane region" description="Helical" evidence="6">
    <location>
        <begin position="30"/>
        <end position="47"/>
    </location>
</feature>
<proteinExistence type="predicted"/>
<gene>
    <name evidence="8" type="ORF">SAMN04487949_0842</name>
</gene>
<evidence type="ECO:0000313" key="8">
    <source>
        <dbReference type="EMBL" id="SDM09911.1"/>
    </source>
</evidence>
<dbReference type="RefSeq" id="WP_089694370.1">
    <property type="nucleotide sequence ID" value="NZ_FNHL01000001.1"/>
</dbReference>
<comment type="subcellular location">
    <subcellularLocation>
        <location evidence="1">Cell membrane</location>
        <topology evidence="1">Multi-pass membrane protein</topology>
    </subcellularLocation>
</comment>
<organism evidence="8 9">
    <name type="scientific">Halogranum gelatinilyticum</name>
    <dbReference type="NCBI Taxonomy" id="660521"/>
    <lineage>
        <taxon>Archaea</taxon>
        <taxon>Methanobacteriati</taxon>
        <taxon>Methanobacteriota</taxon>
        <taxon>Stenosarchaea group</taxon>
        <taxon>Halobacteria</taxon>
        <taxon>Halobacteriales</taxon>
        <taxon>Haloferacaceae</taxon>
    </lineage>
</organism>
<dbReference type="PANTHER" id="PTHR30506">
    <property type="entry name" value="INNER MEMBRANE PROTEIN"/>
    <property type="match status" value="1"/>
</dbReference>
<dbReference type="GO" id="GO:0005886">
    <property type="term" value="C:plasma membrane"/>
    <property type="evidence" value="ECO:0007669"/>
    <property type="project" value="UniProtKB-SubCell"/>
</dbReference>
<dbReference type="PANTHER" id="PTHR30506:SF3">
    <property type="entry name" value="UPF0126 INNER MEMBRANE PROTEIN YADS-RELATED"/>
    <property type="match status" value="1"/>
</dbReference>
<dbReference type="EMBL" id="FNHL01000001">
    <property type="protein sequence ID" value="SDM09911.1"/>
    <property type="molecule type" value="Genomic_DNA"/>
</dbReference>
<keyword evidence="4 6" id="KW-1133">Transmembrane helix</keyword>
<evidence type="ECO:0000256" key="2">
    <source>
        <dbReference type="ARBA" id="ARBA00022475"/>
    </source>
</evidence>
<evidence type="ECO:0000259" key="7">
    <source>
        <dbReference type="Pfam" id="PF03458"/>
    </source>
</evidence>
<feature type="transmembrane region" description="Helical" evidence="6">
    <location>
        <begin position="6"/>
        <end position="23"/>
    </location>
</feature>
<accession>A0A1G9QGP3</accession>
<feature type="domain" description="Glycine transporter" evidence="7">
    <location>
        <begin position="6"/>
        <end position="79"/>
    </location>
</feature>
<sequence>MDAFDLMNVVGLVAFAMVGSLKAADAELDLFGVTVLGVLTALGGGTMRDTLVGRTPASLQSISDMSVAFVGVALAVVLSRRISGRLRDHPAILLPDAVGLAAFAATGALVGTQAGLSPYGVVILATLTAVGGGSLADLLLNRVPVVLQEDFYATPALLGGVVFWLVTQLSVAVDTAALVCAGFVLSVRVLALRYEWELPRVSGTHE</sequence>
<evidence type="ECO:0000256" key="4">
    <source>
        <dbReference type="ARBA" id="ARBA00022989"/>
    </source>
</evidence>
<keyword evidence="3 6" id="KW-0812">Transmembrane</keyword>
<name>A0A1G9QGP3_9EURY</name>
<evidence type="ECO:0000256" key="3">
    <source>
        <dbReference type="ARBA" id="ARBA00022692"/>
    </source>
</evidence>
<dbReference type="InterPro" id="IPR005115">
    <property type="entry name" value="Gly_transporter"/>
</dbReference>
<feature type="transmembrane region" description="Helical" evidence="6">
    <location>
        <begin position="59"/>
        <end position="79"/>
    </location>
</feature>
<dbReference type="OrthoDB" id="116318at2157"/>
<evidence type="ECO:0000256" key="6">
    <source>
        <dbReference type="SAM" id="Phobius"/>
    </source>
</evidence>
<protein>
    <submittedName>
        <fullName evidence="8">Uncharacterized membrane protein YeiH</fullName>
    </submittedName>
</protein>
<keyword evidence="9" id="KW-1185">Reference proteome</keyword>
<dbReference type="Pfam" id="PF03458">
    <property type="entry name" value="Gly_transporter"/>
    <property type="match status" value="2"/>
</dbReference>
<feature type="transmembrane region" description="Helical" evidence="6">
    <location>
        <begin position="116"/>
        <end position="139"/>
    </location>
</feature>